<keyword evidence="8" id="KW-0812">Transmembrane</keyword>
<feature type="domain" description="Multidrug resistance protein MdtA-like barrel-sandwich hybrid" evidence="10">
    <location>
        <begin position="73"/>
        <end position="214"/>
    </location>
</feature>
<keyword evidence="4" id="KW-1003">Cell membrane</keyword>
<reference evidence="14" key="3">
    <citation type="submission" date="2024-03" db="EMBL/GenBank/DDBJ databases">
        <authorList>
            <person name="Bromfield E.S.P."/>
            <person name="Cloutier S."/>
        </authorList>
    </citation>
    <scope>NUCLEOTIDE SEQUENCE</scope>
    <source>
        <strain evidence="14">5S5</strain>
    </source>
</reference>
<dbReference type="Pfam" id="PF25917">
    <property type="entry name" value="BSH_RND"/>
    <property type="match status" value="1"/>
</dbReference>
<dbReference type="Gene3D" id="1.10.287.470">
    <property type="entry name" value="Helix hairpin bin"/>
    <property type="match status" value="1"/>
</dbReference>
<dbReference type="InterPro" id="IPR058626">
    <property type="entry name" value="MdtA-like_b-barrel"/>
</dbReference>
<dbReference type="Pfam" id="PF25967">
    <property type="entry name" value="RND-MFP_C"/>
    <property type="match status" value="1"/>
</dbReference>
<evidence type="ECO:0000259" key="10">
    <source>
        <dbReference type="Pfam" id="PF25917"/>
    </source>
</evidence>
<keyword evidence="7" id="KW-0175">Coiled coil</keyword>
<dbReference type="RefSeq" id="WP_166204260.1">
    <property type="nucleotide sequence ID" value="NZ_CP088285.1"/>
</dbReference>
<evidence type="ECO:0000313" key="15">
    <source>
        <dbReference type="Proteomes" id="UP001432046"/>
    </source>
</evidence>
<name>A0A973VZK8_9BRAD</name>
<reference evidence="14" key="2">
    <citation type="journal article" date="2021" name="Int. J. Syst. Evol. Microbiol.">
        <title>Bradyrhizobium septentrionale sp. nov. (sv. septentrionale) and Bradyrhizobium quebecense sp. nov. (sv. septentrionale) associated with legumes native to Canada possess rearranged symbiosis genes and numerous insertion sequences.</title>
        <authorList>
            <person name="Bromfield E.S.P."/>
            <person name="Cloutier S."/>
        </authorList>
    </citation>
    <scope>NUCLEOTIDE SEQUENCE</scope>
    <source>
        <strain evidence="14">5S5</strain>
    </source>
</reference>
<keyword evidence="3" id="KW-0813">Transport</keyword>
<dbReference type="NCBIfam" id="TIGR01730">
    <property type="entry name" value="RND_mfp"/>
    <property type="match status" value="1"/>
</dbReference>
<dbReference type="GO" id="GO:0030313">
    <property type="term" value="C:cell envelope"/>
    <property type="evidence" value="ECO:0007669"/>
    <property type="project" value="UniProtKB-SubCell"/>
</dbReference>
<keyword evidence="6 8" id="KW-0472">Membrane</keyword>
<dbReference type="EMBL" id="CP147711">
    <property type="protein sequence ID" value="WXC77123.1"/>
    <property type="molecule type" value="Genomic_DNA"/>
</dbReference>
<organism evidence="13">
    <name type="scientific">Bradyrhizobium septentrionale</name>
    <dbReference type="NCBI Taxonomy" id="1404411"/>
    <lineage>
        <taxon>Bacteria</taxon>
        <taxon>Pseudomonadati</taxon>
        <taxon>Pseudomonadota</taxon>
        <taxon>Alphaproteobacteria</taxon>
        <taxon>Hyphomicrobiales</taxon>
        <taxon>Nitrobacteraceae</taxon>
        <taxon>Bradyrhizobium</taxon>
    </lineage>
</organism>
<evidence type="ECO:0000259" key="9">
    <source>
        <dbReference type="Pfam" id="PF25876"/>
    </source>
</evidence>
<dbReference type="Gene3D" id="2.40.420.20">
    <property type="match status" value="1"/>
</dbReference>
<dbReference type="PANTHER" id="PTHR30469:SF36">
    <property type="entry name" value="BLL3903 PROTEIN"/>
    <property type="match status" value="1"/>
</dbReference>
<dbReference type="Proteomes" id="UP001432046">
    <property type="component" value="Chromosome"/>
</dbReference>
<evidence type="ECO:0000313" key="13">
    <source>
        <dbReference type="EMBL" id="NVI44828.1"/>
    </source>
</evidence>
<comment type="subcellular location">
    <subcellularLocation>
        <location evidence="1">Cell membrane</location>
    </subcellularLocation>
</comment>
<evidence type="ECO:0000259" key="12">
    <source>
        <dbReference type="Pfam" id="PF25967"/>
    </source>
</evidence>
<evidence type="ECO:0000256" key="1">
    <source>
        <dbReference type="ARBA" id="ARBA00004236"/>
    </source>
</evidence>
<feature type="domain" description="Multidrug resistance protein MdtA-like C-terminal permuted SH3" evidence="12">
    <location>
        <begin position="304"/>
        <end position="362"/>
    </location>
</feature>
<dbReference type="GO" id="GO:0015562">
    <property type="term" value="F:efflux transmembrane transporter activity"/>
    <property type="evidence" value="ECO:0007669"/>
    <property type="project" value="TreeGrafter"/>
</dbReference>
<dbReference type="Pfam" id="PF25944">
    <property type="entry name" value="Beta-barrel_RND"/>
    <property type="match status" value="1"/>
</dbReference>
<feature type="domain" description="Multidrug resistance protein MdtA-like alpha-helical hairpin" evidence="9">
    <location>
        <begin position="113"/>
        <end position="181"/>
    </location>
</feature>
<sequence length="389" mass="41645">MSKSRTIGWVLVIAAVGAAGYFGWQKYTDNQQAIAAAQKRAAQRPAVPVKISPVEKADFPVYLTGLGTVQAFNTVQVRTRVDGQITRIAFKEGQFVKAGDTLVEIDPRPYQATLDQAKAKKAQDEANLANANLDLQRYTKLGEFATRQQLDTQRSTVAQLTAQIAADEASIFNAQTQVDYTTVKSPIDGIVGLRLVDIGNIVNASAATGIVTITQIEPITVIFTAPEDQLPDIKAALAVAPPKTIALTTDGKRVLSTGTLALINNQVDTSSGTVRLKAVFDNKDHALWPGQSVSTRLLVRTLKDATVVPDDAVQHGTEGLYAYSVNQENKAELRKIKVSQSIDGKSVIEEGLSPGQQVITAGQYKVSPGTLVTTAVASSDQSQSKVTQE</sequence>
<dbReference type="GO" id="GO:1990281">
    <property type="term" value="C:efflux pump complex"/>
    <property type="evidence" value="ECO:0007669"/>
    <property type="project" value="TreeGrafter"/>
</dbReference>
<gene>
    <name evidence="13" type="ORF">HAP48_018110</name>
    <name evidence="14" type="ORF">WDK88_27085</name>
</gene>
<feature type="transmembrane region" description="Helical" evidence="8">
    <location>
        <begin position="7"/>
        <end position="24"/>
    </location>
</feature>
<protein>
    <submittedName>
        <fullName evidence="13">Efflux RND transporter periplasmic adaptor subunit</fullName>
    </submittedName>
</protein>
<dbReference type="AlphaFoldDB" id="A0A973VZK8"/>
<keyword evidence="5" id="KW-0997">Cell inner membrane</keyword>
<feature type="coiled-coil region" evidence="7">
    <location>
        <begin position="114"/>
        <end position="141"/>
    </location>
</feature>
<evidence type="ECO:0000256" key="3">
    <source>
        <dbReference type="ARBA" id="ARBA00022448"/>
    </source>
</evidence>
<accession>A0A973VZK8</accession>
<dbReference type="SUPFAM" id="SSF111369">
    <property type="entry name" value="HlyD-like secretion proteins"/>
    <property type="match status" value="1"/>
</dbReference>
<dbReference type="InterPro" id="IPR006143">
    <property type="entry name" value="RND_pump_MFP"/>
</dbReference>
<dbReference type="Gene3D" id="2.40.30.170">
    <property type="match status" value="1"/>
</dbReference>
<evidence type="ECO:0000256" key="8">
    <source>
        <dbReference type="SAM" id="Phobius"/>
    </source>
</evidence>
<evidence type="ECO:0000256" key="2">
    <source>
        <dbReference type="ARBA" id="ARBA00009477"/>
    </source>
</evidence>
<evidence type="ECO:0000256" key="5">
    <source>
        <dbReference type="ARBA" id="ARBA00022519"/>
    </source>
</evidence>
<reference evidence="13" key="1">
    <citation type="submission" date="2020-06" db="EMBL/GenBank/DDBJ databases">
        <title>Whole Genome Sequence of Bradyrhizobium sp. Strain 1S1.</title>
        <authorList>
            <person name="Bromfield E.S.P."/>
            <person name="Cloutier S."/>
        </authorList>
    </citation>
    <scope>NUCLEOTIDE SEQUENCE [LARGE SCALE GENOMIC DNA]</scope>
    <source>
        <strain evidence="13">1S1</strain>
    </source>
</reference>
<dbReference type="InterPro" id="IPR058627">
    <property type="entry name" value="MdtA-like_C"/>
</dbReference>
<comment type="similarity">
    <text evidence="2">Belongs to the membrane fusion protein (MFP) (TC 8.A.1) family.</text>
</comment>
<dbReference type="FunFam" id="2.40.420.20:FF:000001">
    <property type="entry name" value="Efflux RND transporter periplasmic adaptor subunit"/>
    <property type="match status" value="1"/>
</dbReference>
<dbReference type="Pfam" id="PF25876">
    <property type="entry name" value="HH_MFP_RND"/>
    <property type="match status" value="1"/>
</dbReference>
<proteinExistence type="inferred from homology"/>
<evidence type="ECO:0000256" key="4">
    <source>
        <dbReference type="ARBA" id="ARBA00022475"/>
    </source>
</evidence>
<evidence type="ECO:0000313" key="14">
    <source>
        <dbReference type="EMBL" id="WXC77123.1"/>
    </source>
</evidence>
<evidence type="ECO:0000256" key="6">
    <source>
        <dbReference type="ARBA" id="ARBA00023136"/>
    </source>
</evidence>
<dbReference type="InterPro" id="IPR058625">
    <property type="entry name" value="MdtA-like_BSH"/>
</dbReference>
<dbReference type="InterPro" id="IPR058624">
    <property type="entry name" value="MdtA-like_HH"/>
</dbReference>
<keyword evidence="15" id="KW-1185">Reference proteome</keyword>
<dbReference type="PANTHER" id="PTHR30469">
    <property type="entry name" value="MULTIDRUG RESISTANCE PROTEIN MDTA"/>
    <property type="match status" value="1"/>
</dbReference>
<evidence type="ECO:0000256" key="7">
    <source>
        <dbReference type="SAM" id="Coils"/>
    </source>
</evidence>
<dbReference type="EMBL" id="JAAOLE020000001">
    <property type="protein sequence ID" value="NVI44828.1"/>
    <property type="molecule type" value="Genomic_DNA"/>
</dbReference>
<dbReference type="Gene3D" id="2.40.50.100">
    <property type="match status" value="1"/>
</dbReference>
<feature type="domain" description="Multidrug resistance protein MdtA-like beta-barrel" evidence="11">
    <location>
        <begin position="218"/>
        <end position="299"/>
    </location>
</feature>
<evidence type="ECO:0000259" key="11">
    <source>
        <dbReference type="Pfam" id="PF25944"/>
    </source>
</evidence>
<keyword evidence="8" id="KW-1133">Transmembrane helix</keyword>